<sequence length="148" mass="16887">MKKIKTLLSVIIIFLFFACDHKSSKSESNLLEGTYQVTQSGTIPEIGVWVFSKDEISILLTDKLENTFANLGLKAVQKYYIKDDCIYTCLCTASDCLNKENYEKLWKIESVSQTNVKRTVILTNVYNASLKVKLEKDKSIGLDVKDWE</sequence>
<proteinExistence type="predicted"/>
<evidence type="ECO:0000313" key="3">
    <source>
        <dbReference type="Proteomes" id="UP000027064"/>
    </source>
</evidence>
<dbReference type="EMBL" id="JNCA01000016">
    <property type="protein sequence ID" value="KDN55201.1"/>
    <property type="molecule type" value="Genomic_DNA"/>
</dbReference>
<comment type="caution">
    <text evidence="2">The sequence shown here is derived from an EMBL/GenBank/DDBJ whole genome shotgun (WGS) entry which is preliminary data.</text>
</comment>
<dbReference type="RefSeq" id="WP_035659628.1">
    <property type="nucleotide sequence ID" value="NZ_JNCA01000016.1"/>
</dbReference>
<reference evidence="2 3" key="1">
    <citation type="submission" date="2014-05" db="EMBL/GenBank/DDBJ databases">
        <title>Genome Sequence of Flavobacterium sp. EM1321.</title>
        <authorList>
            <person name="Shin S.-K."/>
            <person name="Yi H."/>
        </authorList>
    </citation>
    <scope>NUCLEOTIDE SEQUENCE [LARGE SCALE GENOMIC DNA]</scope>
    <source>
        <strain evidence="2 3">EM1321</strain>
    </source>
</reference>
<dbReference type="PATRIC" id="fig|1492738.3.peg.1781"/>
<keyword evidence="1" id="KW-0732">Signal</keyword>
<dbReference type="Proteomes" id="UP000027064">
    <property type="component" value="Unassembled WGS sequence"/>
</dbReference>
<keyword evidence="3" id="KW-1185">Reference proteome</keyword>
<evidence type="ECO:0000256" key="1">
    <source>
        <dbReference type="SAM" id="SignalP"/>
    </source>
</evidence>
<evidence type="ECO:0000313" key="2">
    <source>
        <dbReference type="EMBL" id="KDN55201.1"/>
    </source>
</evidence>
<dbReference type="PROSITE" id="PS51257">
    <property type="entry name" value="PROKAR_LIPOPROTEIN"/>
    <property type="match status" value="1"/>
</dbReference>
<gene>
    <name evidence="2" type="ORF">FEM21_17920</name>
</gene>
<feature type="signal peptide" evidence="1">
    <location>
        <begin position="1"/>
        <end position="18"/>
    </location>
</feature>
<name>A0A066WMV5_9FLAO</name>
<evidence type="ECO:0008006" key="4">
    <source>
        <dbReference type="Google" id="ProtNLM"/>
    </source>
</evidence>
<protein>
    <recommendedName>
        <fullName evidence="4">Lipocalin-like domain-containing protein</fullName>
    </recommendedName>
</protein>
<organism evidence="2 3">
    <name type="scientific">Flavobacterium seoulense</name>
    <dbReference type="NCBI Taxonomy" id="1492738"/>
    <lineage>
        <taxon>Bacteria</taxon>
        <taxon>Pseudomonadati</taxon>
        <taxon>Bacteroidota</taxon>
        <taxon>Flavobacteriia</taxon>
        <taxon>Flavobacteriales</taxon>
        <taxon>Flavobacteriaceae</taxon>
        <taxon>Flavobacterium</taxon>
    </lineage>
</organism>
<dbReference type="AlphaFoldDB" id="A0A066WMV5"/>
<accession>A0A066WMV5</accession>
<dbReference type="OrthoDB" id="101249at237"/>
<feature type="chain" id="PRO_5001633077" description="Lipocalin-like domain-containing protein" evidence="1">
    <location>
        <begin position="19"/>
        <end position="148"/>
    </location>
</feature>